<keyword evidence="1" id="KW-0472">Membrane</keyword>
<feature type="transmembrane region" description="Helical" evidence="1">
    <location>
        <begin position="670"/>
        <end position="687"/>
    </location>
</feature>
<evidence type="ECO:0008006" key="4">
    <source>
        <dbReference type="Google" id="ProtNLM"/>
    </source>
</evidence>
<dbReference type="EMBL" id="JABBNU010000005">
    <property type="protein sequence ID" value="NMM48749.1"/>
    <property type="molecule type" value="Genomic_DNA"/>
</dbReference>
<protein>
    <recommendedName>
        <fullName evidence="4">VWA domain-containing protein</fullName>
    </recommendedName>
</protein>
<reference evidence="2 3" key="1">
    <citation type="submission" date="2020-04" db="EMBL/GenBank/DDBJ databases">
        <title>Flammeovirgaceae bacterium KN852 isolated from deep sea.</title>
        <authorList>
            <person name="Zhang D.-C."/>
        </authorList>
    </citation>
    <scope>NUCLEOTIDE SEQUENCE [LARGE SCALE GENOMIC DNA]</scope>
    <source>
        <strain evidence="2 3">KN852</strain>
    </source>
</reference>
<name>A0A848J332_9BACT</name>
<accession>A0A848J332</accession>
<dbReference type="RefSeq" id="WP_169680970.1">
    <property type="nucleotide sequence ID" value="NZ_JABBNU010000005.1"/>
</dbReference>
<feature type="transmembrane region" description="Helical" evidence="1">
    <location>
        <begin position="12"/>
        <end position="29"/>
    </location>
</feature>
<evidence type="ECO:0000256" key="1">
    <source>
        <dbReference type="SAM" id="Phobius"/>
    </source>
</evidence>
<sequence>MASDISTQYSLFWLLPMILVAAGVAYFLYSAKSPWGKTLNIVLAILRGVFVFILLFLLLDPVIKQLVNEDEKPLLLIGIDNTQSIAEATDSTDLIALKRKVDQLKDQYEKQGLEVIVSDLSGNNYDNAEDIVNDVNNTNLNYFFDYVLNRYGNQNLSHVIIVSDGIINRGVDVRYKNYPFNVSAIGVGDTTTYKDVAITDVLTNSIAYQGNKFPVNIKVLAEKALGEELNIRLLKDQKVVADTLIAVKNDVQSYDFNFYPEASSKGLIEYDLVVNSLDGEKNLLNNKEKIFIEVLEGKKKVLIYANAPHPDIGAIRSAIETKDGYEVSLYIKSLNGRDTLMNSSMKPNLVIMHGFPSSVNEINIFRTIERKFKAPVFITGIEKQEIIYVSNIYRGLSIGQIGGQIDYVTPVLNSSFNLFSLPESTPSVLADVPPVITPFGEYSITSGGQVILEQQVNGINTGRPLLVLDQDNGNKKALLFGTKWWAVRLMEHKETGKNEVFDEIINQTVRWLTADTDKKRFKVYPQDREILEQESLNIIAEFYNDIYEPVYGNPLSLKLFRNDSLINEYEFNNSRTPYSITGLSAGVYRFEAQAKFEGKPVSDSGQFVIKLFSIEKNNLKANWNDLQFFVNKQAGEFYTTEQIDEISESLAVDNTIRIHSKTMYRSLVEWSWLLVVLLIWISIEWFLRKFYGGY</sequence>
<comment type="caution">
    <text evidence="2">The sequence shown here is derived from an EMBL/GenBank/DDBJ whole genome shotgun (WGS) entry which is preliminary data.</text>
</comment>
<feature type="transmembrane region" description="Helical" evidence="1">
    <location>
        <begin position="41"/>
        <end position="59"/>
    </location>
</feature>
<dbReference type="PANTHER" id="PTHR37947:SF1">
    <property type="entry name" value="BLL2462 PROTEIN"/>
    <property type="match status" value="1"/>
</dbReference>
<keyword evidence="3" id="KW-1185">Reference proteome</keyword>
<dbReference type="AlphaFoldDB" id="A0A848J332"/>
<gene>
    <name evidence="2" type="ORF">HH304_10090</name>
</gene>
<proteinExistence type="predicted"/>
<keyword evidence="1" id="KW-0812">Transmembrane</keyword>
<organism evidence="2 3">
    <name type="scientific">Marinigracilibium pacificum</name>
    <dbReference type="NCBI Taxonomy" id="2729599"/>
    <lineage>
        <taxon>Bacteria</taxon>
        <taxon>Pseudomonadati</taxon>
        <taxon>Bacteroidota</taxon>
        <taxon>Cytophagia</taxon>
        <taxon>Cytophagales</taxon>
        <taxon>Flammeovirgaceae</taxon>
        <taxon>Marinigracilibium</taxon>
    </lineage>
</organism>
<keyword evidence="1" id="KW-1133">Transmembrane helix</keyword>
<dbReference type="PANTHER" id="PTHR37947">
    <property type="entry name" value="BLL2462 PROTEIN"/>
    <property type="match status" value="1"/>
</dbReference>
<evidence type="ECO:0000313" key="2">
    <source>
        <dbReference type="EMBL" id="NMM48749.1"/>
    </source>
</evidence>
<dbReference type="Proteomes" id="UP000559010">
    <property type="component" value="Unassembled WGS sequence"/>
</dbReference>
<evidence type="ECO:0000313" key="3">
    <source>
        <dbReference type="Proteomes" id="UP000559010"/>
    </source>
</evidence>